<dbReference type="Proteomes" id="UP000799757">
    <property type="component" value="Unassembled WGS sequence"/>
</dbReference>
<feature type="region of interest" description="Disordered" evidence="1">
    <location>
        <begin position="111"/>
        <end position="137"/>
    </location>
</feature>
<proteinExistence type="predicted"/>
<evidence type="ECO:0000313" key="3">
    <source>
        <dbReference type="Proteomes" id="UP000799757"/>
    </source>
</evidence>
<reference evidence="2" key="1">
    <citation type="journal article" date="2020" name="Stud. Mycol.">
        <title>101 Dothideomycetes genomes: a test case for predicting lifestyles and emergence of pathogens.</title>
        <authorList>
            <person name="Haridas S."/>
            <person name="Albert R."/>
            <person name="Binder M."/>
            <person name="Bloem J."/>
            <person name="Labutti K."/>
            <person name="Salamov A."/>
            <person name="Andreopoulos B."/>
            <person name="Baker S."/>
            <person name="Barry K."/>
            <person name="Bills G."/>
            <person name="Bluhm B."/>
            <person name="Cannon C."/>
            <person name="Castanera R."/>
            <person name="Culley D."/>
            <person name="Daum C."/>
            <person name="Ezra D."/>
            <person name="Gonzalez J."/>
            <person name="Henrissat B."/>
            <person name="Kuo A."/>
            <person name="Liang C."/>
            <person name="Lipzen A."/>
            <person name="Lutzoni F."/>
            <person name="Magnuson J."/>
            <person name="Mondo S."/>
            <person name="Nolan M."/>
            <person name="Ohm R."/>
            <person name="Pangilinan J."/>
            <person name="Park H.-J."/>
            <person name="Ramirez L."/>
            <person name="Alfaro M."/>
            <person name="Sun H."/>
            <person name="Tritt A."/>
            <person name="Yoshinaga Y."/>
            <person name="Zwiers L.-H."/>
            <person name="Turgeon B."/>
            <person name="Goodwin S."/>
            <person name="Spatafora J."/>
            <person name="Crous P."/>
            <person name="Grigoriev I."/>
        </authorList>
    </citation>
    <scope>NUCLEOTIDE SEQUENCE</scope>
    <source>
        <strain evidence="2">CBS 109.77</strain>
    </source>
</reference>
<evidence type="ECO:0000313" key="2">
    <source>
        <dbReference type="EMBL" id="KAF2788932.1"/>
    </source>
</evidence>
<accession>A0A6A6WXX6</accession>
<dbReference type="AlphaFoldDB" id="A0A6A6WXX6"/>
<keyword evidence="3" id="KW-1185">Reference proteome</keyword>
<organism evidence="2 3">
    <name type="scientific">Melanomma pulvis-pyrius CBS 109.77</name>
    <dbReference type="NCBI Taxonomy" id="1314802"/>
    <lineage>
        <taxon>Eukaryota</taxon>
        <taxon>Fungi</taxon>
        <taxon>Dikarya</taxon>
        <taxon>Ascomycota</taxon>
        <taxon>Pezizomycotina</taxon>
        <taxon>Dothideomycetes</taxon>
        <taxon>Pleosporomycetidae</taxon>
        <taxon>Pleosporales</taxon>
        <taxon>Melanommataceae</taxon>
        <taxon>Melanomma</taxon>
    </lineage>
</organism>
<gene>
    <name evidence="2" type="ORF">K505DRAFT_100695</name>
</gene>
<protein>
    <submittedName>
        <fullName evidence="2">Uncharacterized protein</fullName>
    </submittedName>
</protein>
<evidence type="ECO:0000256" key="1">
    <source>
        <dbReference type="SAM" id="MobiDB-lite"/>
    </source>
</evidence>
<name>A0A6A6WXX6_9PLEO</name>
<sequence>MRKGIWVTEDRKGGRKSTCGFKAGDVYYQLQKVGRWFPTFSNFPADVRTNPDPDTKRTDSGVKPCCIPTIDEEYLSKIHSGQFRQSKIVEYTLVLCIKTWPHLSSYPRDAPGPAPRLLSKHPSKPSQGRGDAQARPRRLLDVLAPEAERRELKHAGQLDGLVPHLVVDAVDADRRNVRAGEEVWCFSGGRLEGEALADKDGRGGGCGEHVDYGGLEACFGGSFRGRGEGNACYGREGVRRNSRRRPRAIFSSVSRMYTCALYERGFSDTDAWPKHLPYKSIATAYLQDQK</sequence>
<dbReference type="EMBL" id="MU002176">
    <property type="protein sequence ID" value="KAF2788932.1"/>
    <property type="molecule type" value="Genomic_DNA"/>
</dbReference>